<dbReference type="InterPro" id="IPR008271">
    <property type="entry name" value="Ser/Thr_kinase_AS"/>
</dbReference>
<dbReference type="InterPro" id="IPR000719">
    <property type="entry name" value="Prot_kinase_dom"/>
</dbReference>
<dbReference type="PROSITE" id="PS50011">
    <property type="entry name" value="PROTEIN_KINASE_DOM"/>
    <property type="match status" value="1"/>
</dbReference>
<dbReference type="Pfam" id="PF07714">
    <property type="entry name" value="PK_Tyr_Ser-Thr"/>
    <property type="match status" value="1"/>
</dbReference>
<evidence type="ECO:0000256" key="2">
    <source>
        <dbReference type="ARBA" id="ARBA00022840"/>
    </source>
</evidence>
<name>A0A388L243_CHABU</name>
<protein>
    <recommendedName>
        <fullName evidence="5">Protein kinase domain-containing protein</fullName>
    </recommendedName>
</protein>
<feature type="domain" description="Protein kinase" evidence="5">
    <location>
        <begin position="646"/>
        <end position="921"/>
    </location>
</feature>
<dbReference type="GO" id="GO:0005524">
    <property type="term" value="F:ATP binding"/>
    <property type="evidence" value="ECO:0007669"/>
    <property type="project" value="UniProtKB-KW"/>
</dbReference>
<evidence type="ECO:0000313" key="6">
    <source>
        <dbReference type="EMBL" id="GBG76375.1"/>
    </source>
</evidence>
<dbReference type="SMART" id="SM00220">
    <property type="entry name" value="S_TKc"/>
    <property type="match status" value="1"/>
</dbReference>
<keyword evidence="4" id="KW-0472">Membrane</keyword>
<proteinExistence type="predicted"/>
<evidence type="ECO:0000256" key="3">
    <source>
        <dbReference type="SAM" id="MobiDB-lite"/>
    </source>
</evidence>
<dbReference type="GO" id="GO:0004672">
    <property type="term" value="F:protein kinase activity"/>
    <property type="evidence" value="ECO:0007669"/>
    <property type="project" value="InterPro"/>
</dbReference>
<evidence type="ECO:0000256" key="1">
    <source>
        <dbReference type="ARBA" id="ARBA00022741"/>
    </source>
</evidence>
<feature type="region of interest" description="Disordered" evidence="3">
    <location>
        <begin position="512"/>
        <end position="566"/>
    </location>
</feature>
<reference evidence="6 7" key="1">
    <citation type="journal article" date="2018" name="Cell">
        <title>The Chara Genome: Secondary Complexity and Implications for Plant Terrestrialization.</title>
        <authorList>
            <person name="Nishiyama T."/>
            <person name="Sakayama H."/>
            <person name="Vries J.D."/>
            <person name="Buschmann H."/>
            <person name="Saint-Marcoux D."/>
            <person name="Ullrich K.K."/>
            <person name="Haas F.B."/>
            <person name="Vanderstraeten L."/>
            <person name="Becker D."/>
            <person name="Lang D."/>
            <person name="Vosolsobe S."/>
            <person name="Rombauts S."/>
            <person name="Wilhelmsson P.K.I."/>
            <person name="Janitza P."/>
            <person name="Kern R."/>
            <person name="Heyl A."/>
            <person name="Rumpler F."/>
            <person name="Villalobos L.I.A.C."/>
            <person name="Clay J.M."/>
            <person name="Skokan R."/>
            <person name="Toyoda A."/>
            <person name="Suzuki Y."/>
            <person name="Kagoshima H."/>
            <person name="Schijlen E."/>
            <person name="Tajeshwar N."/>
            <person name="Catarino B."/>
            <person name="Hetherington A.J."/>
            <person name="Saltykova A."/>
            <person name="Bonnot C."/>
            <person name="Breuninger H."/>
            <person name="Symeonidi A."/>
            <person name="Radhakrishnan G.V."/>
            <person name="Van Nieuwerburgh F."/>
            <person name="Deforce D."/>
            <person name="Chang C."/>
            <person name="Karol K.G."/>
            <person name="Hedrich R."/>
            <person name="Ulvskov P."/>
            <person name="Glockner G."/>
            <person name="Delwiche C.F."/>
            <person name="Petrasek J."/>
            <person name="Van de Peer Y."/>
            <person name="Friml J."/>
            <person name="Beilby M."/>
            <person name="Dolan L."/>
            <person name="Kohara Y."/>
            <person name="Sugano S."/>
            <person name="Fujiyama A."/>
            <person name="Delaux P.-M."/>
            <person name="Quint M."/>
            <person name="TheiBen G."/>
            <person name="Hagemann M."/>
            <person name="Harholt J."/>
            <person name="Dunand C."/>
            <person name="Zachgo S."/>
            <person name="Langdale J."/>
            <person name="Maumus F."/>
            <person name="Straeten D.V.D."/>
            <person name="Gould S.B."/>
            <person name="Rensing S.A."/>
        </authorList>
    </citation>
    <scope>NUCLEOTIDE SEQUENCE [LARGE SCALE GENOMIC DNA]</scope>
    <source>
        <strain evidence="6 7">S276</strain>
    </source>
</reference>
<dbReference type="EMBL" id="BFEA01000243">
    <property type="protein sequence ID" value="GBG76375.1"/>
    <property type="molecule type" value="Genomic_DNA"/>
</dbReference>
<feature type="compositionally biased region" description="Gly residues" evidence="3">
    <location>
        <begin position="51"/>
        <end position="61"/>
    </location>
</feature>
<feature type="region of interest" description="Disordered" evidence="3">
    <location>
        <begin position="385"/>
        <end position="410"/>
    </location>
</feature>
<dbReference type="InterPro" id="IPR001245">
    <property type="entry name" value="Ser-Thr/Tyr_kinase_cat_dom"/>
</dbReference>
<feature type="compositionally biased region" description="Low complexity" evidence="3">
    <location>
        <begin position="550"/>
        <end position="566"/>
    </location>
</feature>
<gene>
    <name evidence="6" type="ORF">CBR_g22122</name>
</gene>
<feature type="compositionally biased region" description="Polar residues" evidence="3">
    <location>
        <begin position="67"/>
        <end position="78"/>
    </location>
</feature>
<dbReference type="Proteomes" id="UP000265515">
    <property type="component" value="Unassembled WGS sequence"/>
</dbReference>
<dbReference type="STRING" id="69332.A0A388L243"/>
<dbReference type="PROSITE" id="PS00108">
    <property type="entry name" value="PROTEIN_KINASE_ST"/>
    <property type="match status" value="1"/>
</dbReference>
<keyword evidence="1" id="KW-0547">Nucleotide-binding</keyword>
<dbReference type="OrthoDB" id="346907at2759"/>
<dbReference type="SUPFAM" id="SSF56112">
    <property type="entry name" value="Protein kinase-like (PK-like)"/>
    <property type="match status" value="1"/>
</dbReference>
<evidence type="ECO:0000313" key="7">
    <source>
        <dbReference type="Proteomes" id="UP000265515"/>
    </source>
</evidence>
<dbReference type="Gramene" id="GBG76375">
    <property type="protein sequence ID" value="GBG76375"/>
    <property type="gene ID" value="CBR_g22122"/>
</dbReference>
<feature type="compositionally biased region" description="Pro residues" evidence="3">
    <location>
        <begin position="512"/>
        <end position="530"/>
    </location>
</feature>
<keyword evidence="7" id="KW-1185">Reference proteome</keyword>
<dbReference type="InterPro" id="IPR011009">
    <property type="entry name" value="Kinase-like_dom_sf"/>
</dbReference>
<dbReference type="Gene3D" id="1.10.510.10">
    <property type="entry name" value="Transferase(Phosphotransferase) domain 1"/>
    <property type="match status" value="1"/>
</dbReference>
<feature type="compositionally biased region" description="Pro residues" evidence="3">
    <location>
        <begin position="539"/>
        <end position="549"/>
    </location>
</feature>
<dbReference type="Gene3D" id="3.30.200.20">
    <property type="entry name" value="Phosphorylase Kinase, domain 1"/>
    <property type="match status" value="1"/>
</dbReference>
<dbReference type="SUPFAM" id="SSF50969">
    <property type="entry name" value="YVTN repeat-like/Quinoprotein amine dehydrogenase"/>
    <property type="match status" value="1"/>
</dbReference>
<sequence>MVIGDLVFVMRRSPSLLAAFLLLLLPCFFTLQYAGRGGGCGGGGDRGEAIDGGGARGGEAGGRAALTSENENVATASPSAPRAEDDDHLHHRLRRLFRIPEASEGRLLQGMFNTSSISTIDAALVADGTSVVKFLGESPFNTFLNGSELCAGPIPDVALSRDGTVLYYRLLEACMDPAFQKFTKLRYSFREAKPGTATALAGGGRLLSYWWPAANPSGRANMTAFIFEDPLGSDRINPMMNFISSMDVTKSDTHLAVFPTPIGIGKRMIVFIEVASGDRTAIEVSDVDSPGSLAFARLANERLYIADTAAPYRILSAPMLPGADGIPMSSTTVFAPEANFPKGGRPNITETKFAGQSLDSQGRCLYFSDSTNLTVWSLDLTSPSSRSSSASESPMSRNATHVAGSGKKKIEDGPGLSASFWSLSHPVVTRDGCNVFVVDDDTVRWIKLSSPCSTALKVTSVAKVVATNFWSLALFDNGTSNPLLYLGTMDGQVYKLEINRAALHSCRSEVPNPPIPSLPSSSPPPPPPSLSAPNVSQSSPPPPSPPSSSSPPAVQDSSSSKSPKDNPSPAIIVVPVVCGLAVLLIVVGVAIVYCRRINRPLEAIPVTQSTTYIPSLPLTTDTVPLNPAVVRAFGLTDLRFCTNDFDQSYLIGDKGAFGEVYWGSLGGTQVAIKVMHGELTAAKRRQFVAEVNTLTRLHHANLIQLIGYCDEGNRCILVYPYFAGGSLHSRLHKRVGVRGAAPPPPLTLSQRMSIISQIAEGLRYLHCGANPRVIHRDVKSSNVLLSDGADGSLQVVLADFGTAAITENVFETGHQSVVKTCQLAGTRGYIAPEYLLRGRLTAKNDVFAFGVVVLELMTGKPAILRQSPVDGECQALAEWVREISQRSSMSAILGTIIDPCLRSIVETNVVIRNMVIDEVNLGMTCSQLEDEQRPIMSSVCDRLTVMLSEAKGRGIYE</sequence>
<dbReference type="AlphaFoldDB" id="A0A388L243"/>
<feature type="transmembrane region" description="Helical" evidence="4">
    <location>
        <begin position="570"/>
        <end position="594"/>
    </location>
</feature>
<dbReference type="InterPro" id="IPR011044">
    <property type="entry name" value="Quino_amine_DH_bsu"/>
</dbReference>
<evidence type="ECO:0000256" key="4">
    <source>
        <dbReference type="SAM" id="Phobius"/>
    </source>
</evidence>
<dbReference type="PANTHER" id="PTHR47989">
    <property type="entry name" value="OS01G0750732 PROTEIN"/>
    <property type="match status" value="1"/>
</dbReference>
<evidence type="ECO:0000259" key="5">
    <source>
        <dbReference type="PROSITE" id="PS50011"/>
    </source>
</evidence>
<accession>A0A388L243</accession>
<feature type="compositionally biased region" description="Low complexity" evidence="3">
    <location>
        <begin position="385"/>
        <end position="397"/>
    </location>
</feature>
<keyword evidence="4" id="KW-1133">Transmembrane helix</keyword>
<dbReference type="PANTHER" id="PTHR47989:SF47">
    <property type="entry name" value="SERINE_THREONINE-PROTEIN KINASE PBL28-RELATED"/>
    <property type="match status" value="1"/>
</dbReference>
<keyword evidence="4" id="KW-0812">Transmembrane</keyword>
<organism evidence="6 7">
    <name type="scientific">Chara braunii</name>
    <name type="common">Braun's stonewort</name>
    <dbReference type="NCBI Taxonomy" id="69332"/>
    <lineage>
        <taxon>Eukaryota</taxon>
        <taxon>Viridiplantae</taxon>
        <taxon>Streptophyta</taxon>
        <taxon>Charophyceae</taxon>
        <taxon>Charales</taxon>
        <taxon>Characeae</taxon>
        <taxon>Chara</taxon>
    </lineage>
</organism>
<feature type="region of interest" description="Disordered" evidence="3">
    <location>
        <begin position="51"/>
        <end position="85"/>
    </location>
</feature>
<keyword evidence="2" id="KW-0067">ATP-binding</keyword>
<comment type="caution">
    <text evidence="6">The sequence shown here is derived from an EMBL/GenBank/DDBJ whole genome shotgun (WGS) entry which is preliminary data.</text>
</comment>